<keyword evidence="1" id="KW-1133">Transmembrane helix</keyword>
<evidence type="ECO:0000256" key="1">
    <source>
        <dbReference type="SAM" id="Phobius"/>
    </source>
</evidence>
<dbReference type="SUPFAM" id="SSF48056">
    <property type="entry name" value="Di-copper centre-containing domain"/>
    <property type="match status" value="1"/>
</dbReference>
<dbReference type="EMBL" id="HBIJ01017849">
    <property type="protein sequence ID" value="CAE0371034.1"/>
    <property type="molecule type" value="Transcribed_RNA"/>
</dbReference>
<dbReference type="Gene3D" id="1.10.1280.10">
    <property type="entry name" value="Di-copper center containing domain from catechol oxidase"/>
    <property type="match status" value="1"/>
</dbReference>
<feature type="domain" description="Tyrosinase copper-binding" evidence="2">
    <location>
        <begin position="233"/>
        <end position="417"/>
    </location>
</feature>
<proteinExistence type="predicted"/>
<reference evidence="3" key="1">
    <citation type="submission" date="2021-01" db="EMBL/GenBank/DDBJ databases">
        <authorList>
            <person name="Corre E."/>
            <person name="Pelletier E."/>
            <person name="Niang G."/>
            <person name="Scheremetjew M."/>
            <person name="Finn R."/>
            <person name="Kale V."/>
            <person name="Holt S."/>
            <person name="Cochrane G."/>
            <person name="Meng A."/>
            <person name="Brown T."/>
            <person name="Cohen L."/>
        </authorList>
    </citation>
    <scope>NUCLEOTIDE SEQUENCE</scope>
    <source>
        <strain evidence="3">CCMP1510</strain>
    </source>
</reference>
<sequence>MVECGSYQNEEPALVVTDLRTSRPHRIRRFVVQVLIVGLAVIGLTLAVLVGPRIRENGSLSVKLKSKRVDSLMFQSITNWNEESRYAGKQSGKGYPTIREGDIVEPFTVTRFILTNKNSEEIEEDWEELKAAWTIKQIYLDGSETKLMDTMTTSTTYLDITIELIGDIRVYCEIDLLGKTMHLSRVFNVRYVRRNIRKLSDKARNNFFDAVHTVMTLSRSEGQAAYGPNFNELDFFVKIHLNNAGLKSTDKLHDGLGFVTQHVTITDAFERSLRSVDPSVSIPYWSYTEDSSMVTKMGSQVKKLWNLEIWQSGWFGNTTNSKYHTVEEGRWAYQRVTKDSTNEVHNPYGFLRSPWNMNKDPFVARVHKMEGVTYSLSNWPDCDKFYLQNYDYTSWYDWAWAISYAPHGTVHTMIGGYYHSGNLFERLSDILSDSYIESFAYSTLTIIKNLYRDMDDTDVAYPQYCSSDTPQEDCHMICPQGWLKNASGTDEFKSLISKYDWSTNISDDREQFTKFLNIFCITPFSPGEQLDSGSPVDISFWPIHPEIERLLLYKRIISPFENSEWSNPSGSTTYCLYWDSGDCEGHHAYDVTHFSIKVQDDSGEFNVKWLTNGEVYNFMNPNSLKLQYIFDAFDWNHCNEETILFAPLDWTTTA</sequence>
<protein>
    <recommendedName>
        <fullName evidence="2">Tyrosinase copper-binding domain-containing protein</fullName>
    </recommendedName>
</protein>
<keyword evidence="1" id="KW-0812">Transmembrane</keyword>
<dbReference type="InterPro" id="IPR002227">
    <property type="entry name" value="Tyrosinase_Cu-bd"/>
</dbReference>
<dbReference type="Pfam" id="PF00264">
    <property type="entry name" value="Tyrosinase"/>
    <property type="match status" value="1"/>
</dbReference>
<dbReference type="GO" id="GO:0016491">
    <property type="term" value="F:oxidoreductase activity"/>
    <property type="evidence" value="ECO:0007669"/>
    <property type="project" value="InterPro"/>
</dbReference>
<accession>A0A7S3K307</accession>
<evidence type="ECO:0000313" key="3">
    <source>
        <dbReference type="EMBL" id="CAE0371034.1"/>
    </source>
</evidence>
<evidence type="ECO:0000259" key="2">
    <source>
        <dbReference type="Pfam" id="PF00264"/>
    </source>
</evidence>
<dbReference type="InterPro" id="IPR008922">
    <property type="entry name" value="Di-copper_centre_dom_sf"/>
</dbReference>
<name>A0A7S3K307_9STRA</name>
<dbReference type="AlphaFoldDB" id="A0A7S3K307"/>
<organism evidence="3">
    <name type="scientific">Aureoumbra lagunensis</name>
    <dbReference type="NCBI Taxonomy" id="44058"/>
    <lineage>
        <taxon>Eukaryota</taxon>
        <taxon>Sar</taxon>
        <taxon>Stramenopiles</taxon>
        <taxon>Ochrophyta</taxon>
        <taxon>Pelagophyceae</taxon>
        <taxon>Pelagomonadales</taxon>
        <taxon>Aureoumbra</taxon>
    </lineage>
</organism>
<keyword evidence="1" id="KW-0472">Membrane</keyword>
<feature type="transmembrane region" description="Helical" evidence="1">
    <location>
        <begin position="30"/>
        <end position="51"/>
    </location>
</feature>
<gene>
    <name evidence="3" type="ORF">ALAG00032_LOCUS11815</name>
</gene>